<feature type="non-terminal residue" evidence="1">
    <location>
        <position position="86"/>
    </location>
</feature>
<dbReference type="AlphaFoldDB" id="A0A4Q0LL13"/>
<dbReference type="InterPro" id="IPR010921">
    <property type="entry name" value="Trp_repressor/repl_initiator"/>
</dbReference>
<accession>A0A4Q0LL13</accession>
<gene>
    <name evidence="1" type="ORF">ERD32_13835</name>
</gene>
<evidence type="ECO:0000313" key="2">
    <source>
        <dbReference type="Proteomes" id="UP000289808"/>
    </source>
</evidence>
<sequence>MLRLIDMHGIEILTTKNQSYSKEFKQRTIEQAIFGNKPYLQLPLELGFKSIGMLNNWIREYKKNGYNVIIKQKGRPARDQRKAEIS</sequence>
<evidence type="ECO:0000313" key="1">
    <source>
        <dbReference type="EMBL" id="RXF49691.1"/>
    </source>
</evidence>
<dbReference type="EMBL" id="SCLX01000323">
    <property type="protein sequence ID" value="RXF49691.1"/>
    <property type="molecule type" value="Genomic_DNA"/>
</dbReference>
<dbReference type="SUPFAM" id="SSF48295">
    <property type="entry name" value="TrpR-like"/>
    <property type="match status" value="1"/>
</dbReference>
<protein>
    <submittedName>
        <fullName evidence="1">Transposase</fullName>
    </submittedName>
</protein>
<proteinExistence type="predicted"/>
<comment type="caution">
    <text evidence="1">The sequence shown here is derived from an EMBL/GenBank/DDBJ whole genome shotgun (WGS) entry which is preliminary data.</text>
</comment>
<dbReference type="InterPro" id="IPR052057">
    <property type="entry name" value="IS150/IS1296_orfA-like"/>
</dbReference>
<name>A0A4Q0LL13_9LACO</name>
<dbReference type="Proteomes" id="UP000289808">
    <property type="component" value="Unassembled WGS sequence"/>
</dbReference>
<dbReference type="PANTHER" id="PTHR33795:SF1">
    <property type="entry name" value="INSERTION ELEMENT IS150 PROTEIN INSJ"/>
    <property type="match status" value="1"/>
</dbReference>
<organism evidence="1 2">
    <name type="scientific">Lactobacillus crispatus</name>
    <dbReference type="NCBI Taxonomy" id="47770"/>
    <lineage>
        <taxon>Bacteria</taxon>
        <taxon>Bacillati</taxon>
        <taxon>Bacillota</taxon>
        <taxon>Bacilli</taxon>
        <taxon>Lactobacillales</taxon>
        <taxon>Lactobacillaceae</taxon>
        <taxon>Lactobacillus</taxon>
    </lineage>
</organism>
<dbReference type="PANTHER" id="PTHR33795">
    <property type="entry name" value="INSERTION ELEMENT IS150 PROTEIN INSJ"/>
    <property type="match status" value="1"/>
</dbReference>
<reference evidence="1 2" key="1">
    <citation type="submission" date="2019-01" db="EMBL/GenBank/DDBJ databases">
        <title>The genome sequence of Lactobacillus crispatus L49.</title>
        <authorList>
            <person name="Zhong J."/>
            <person name="Zhang J."/>
        </authorList>
    </citation>
    <scope>NUCLEOTIDE SEQUENCE [LARGE SCALE GENOMIC DNA]</scope>
    <source>
        <strain evidence="1 2">L49</strain>
    </source>
</reference>
<dbReference type="GO" id="GO:0043565">
    <property type="term" value="F:sequence-specific DNA binding"/>
    <property type="evidence" value="ECO:0007669"/>
    <property type="project" value="InterPro"/>
</dbReference>